<keyword evidence="2" id="KW-1185">Reference proteome</keyword>
<dbReference type="AlphaFoldDB" id="V6J7I8"/>
<gene>
    <name evidence="1" type="ORF">P343_05365</name>
</gene>
<reference evidence="1 2" key="1">
    <citation type="journal article" date="2013" name="Genome Announc.">
        <title>Genome Sequence of Sporolactobacillus laevolacticus DSM442, an Efficient Polymer-Grade D-Lactate Producer from Agricultural Waste Cottonseed as a Nitrogen Source.</title>
        <authorList>
            <person name="Wang H."/>
            <person name="Wang L."/>
            <person name="Ju J."/>
            <person name="Yu B."/>
            <person name="Ma Y."/>
        </authorList>
    </citation>
    <scope>NUCLEOTIDE SEQUENCE [LARGE SCALE GENOMIC DNA]</scope>
    <source>
        <strain evidence="1 2">DSM 442</strain>
    </source>
</reference>
<evidence type="ECO:0000313" key="1">
    <source>
        <dbReference type="EMBL" id="EST12744.1"/>
    </source>
</evidence>
<dbReference type="EMBL" id="AWTC01000004">
    <property type="protein sequence ID" value="EST12744.1"/>
    <property type="molecule type" value="Genomic_DNA"/>
</dbReference>
<dbReference type="STRING" id="1395513.P343_05365"/>
<sequence length="38" mass="4376">MNVCAFIKINLTNDYFLPEDIKIKKSTIKGSEKKCIKT</sequence>
<protein>
    <submittedName>
        <fullName evidence="1">Uncharacterized protein</fullName>
    </submittedName>
</protein>
<name>V6J7I8_9BACL</name>
<proteinExistence type="predicted"/>
<evidence type="ECO:0000313" key="2">
    <source>
        <dbReference type="Proteomes" id="UP000018296"/>
    </source>
</evidence>
<dbReference type="PATRIC" id="fig|1395513.3.peg.1094"/>
<dbReference type="Proteomes" id="UP000018296">
    <property type="component" value="Unassembled WGS sequence"/>
</dbReference>
<accession>V6J7I8</accession>
<organism evidence="1 2">
    <name type="scientific">Sporolactobacillus laevolacticus DSM 442</name>
    <dbReference type="NCBI Taxonomy" id="1395513"/>
    <lineage>
        <taxon>Bacteria</taxon>
        <taxon>Bacillati</taxon>
        <taxon>Bacillota</taxon>
        <taxon>Bacilli</taxon>
        <taxon>Bacillales</taxon>
        <taxon>Sporolactobacillaceae</taxon>
        <taxon>Sporolactobacillus</taxon>
    </lineage>
</organism>
<comment type="caution">
    <text evidence="1">The sequence shown here is derived from an EMBL/GenBank/DDBJ whole genome shotgun (WGS) entry which is preliminary data.</text>
</comment>